<dbReference type="Proteomes" id="UP000789901">
    <property type="component" value="Unassembled WGS sequence"/>
</dbReference>
<sequence length="180" mass="20429">MHFKTKQEKVLGTLPKGALKSLTKIPKIKSNLWQGVQNKQQSNPESTLLGLKDLEFLKIELIQKQYFENKLNSSFFDTTPDKPEEPSIGAAWIQVDENEIQVIKQDICRIRNWPSLTRLELLAILMALYTVLEKEIAKIFADSESAIAGIQASESQSIDPVEELDSSIRKMLQKLSKNSQ</sequence>
<reference evidence="1 2" key="1">
    <citation type="submission" date="2021-06" db="EMBL/GenBank/DDBJ databases">
        <authorList>
            <person name="Kallberg Y."/>
            <person name="Tangrot J."/>
            <person name="Rosling A."/>
        </authorList>
    </citation>
    <scope>NUCLEOTIDE SEQUENCE [LARGE SCALE GENOMIC DNA]</scope>
    <source>
        <strain evidence="1 2">120-4 pot B 10/14</strain>
    </source>
</reference>
<evidence type="ECO:0000313" key="2">
    <source>
        <dbReference type="Proteomes" id="UP000789901"/>
    </source>
</evidence>
<dbReference type="EMBL" id="CAJVQB010001349">
    <property type="protein sequence ID" value="CAG8532040.1"/>
    <property type="molecule type" value="Genomic_DNA"/>
</dbReference>
<evidence type="ECO:0000313" key="1">
    <source>
        <dbReference type="EMBL" id="CAG8532040.1"/>
    </source>
</evidence>
<dbReference type="Gene3D" id="3.30.420.10">
    <property type="entry name" value="Ribonuclease H-like superfamily/Ribonuclease H"/>
    <property type="match status" value="1"/>
</dbReference>
<name>A0ABM8W5P5_GIGMA</name>
<accession>A0ABM8W5P5</accession>
<protein>
    <submittedName>
        <fullName evidence="1">29881_t:CDS:1</fullName>
    </submittedName>
</protein>
<proteinExistence type="predicted"/>
<dbReference type="InterPro" id="IPR036397">
    <property type="entry name" value="RNaseH_sf"/>
</dbReference>
<comment type="caution">
    <text evidence="1">The sequence shown here is derived from an EMBL/GenBank/DDBJ whole genome shotgun (WGS) entry which is preliminary data.</text>
</comment>
<keyword evidence="2" id="KW-1185">Reference proteome</keyword>
<organism evidence="1 2">
    <name type="scientific">Gigaspora margarita</name>
    <dbReference type="NCBI Taxonomy" id="4874"/>
    <lineage>
        <taxon>Eukaryota</taxon>
        <taxon>Fungi</taxon>
        <taxon>Fungi incertae sedis</taxon>
        <taxon>Mucoromycota</taxon>
        <taxon>Glomeromycotina</taxon>
        <taxon>Glomeromycetes</taxon>
        <taxon>Diversisporales</taxon>
        <taxon>Gigasporaceae</taxon>
        <taxon>Gigaspora</taxon>
    </lineage>
</organism>
<gene>
    <name evidence="1" type="ORF">GMARGA_LOCUS3669</name>
</gene>